<evidence type="ECO:0000313" key="1">
    <source>
        <dbReference type="EMBL" id="KAJ7556459.1"/>
    </source>
</evidence>
<dbReference type="Proteomes" id="UP001162992">
    <property type="component" value="Chromosome 5"/>
</dbReference>
<proteinExistence type="predicted"/>
<accession>A0ACC2DQE9</accession>
<sequence length="187" mass="21342">MTTLPSWLDVNRGRSMMESRSGVDNIWDPFDECIDRIARGPLRYIGSVPLLQMVSSSALRHIAPSIRQYVRDVRAIANTRIDWFETPTSHVLKADLPGLTNEDIQVTVEDGRILQIRGEKEHSEVATRWHRTERSRSEFFRRIRLPPDIDTDRLQGEVVDGVLTITIPKLEANHAAANGLSNLEMSW</sequence>
<comment type="caution">
    <text evidence="1">The sequence shown here is derived from an EMBL/GenBank/DDBJ whole genome shotgun (WGS) entry which is preliminary data.</text>
</comment>
<dbReference type="EMBL" id="CM055096">
    <property type="protein sequence ID" value="KAJ7556459.1"/>
    <property type="molecule type" value="Genomic_DNA"/>
</dbReference>
<reference evidence="2" key="1">
    <citation type="journal article" date="2024" name="Proc. Natl. Acad. Sci. U.S.A.">
        <title>Extraordinary preservation of gene collinearity over three hundred million years revealed in homosporous lycophytes.</title>
        <authorList>
            <person name="Li C."/>
            <person name="Wickell D."/>
            <person name="Kuo L.Y."/>
            <person name="Chen X."/>
            <person name="Nie B."/>
            <person name="Liao X."/>
            <person name="Peng D."/>
            <person name="Ji J."/>
            <person name="Jenkins J."/>
            <person name="Williams M."/>
            <person name="Shu S."/>
            <person name="Plott C."/>
            <person name="Barry K."/>
            <person name="Rajasekar S."/>
            <person name="Grimwood J."/>
            <person name="Han X."/>
            <person name="Sun S."/>
            <person name="Hou Z."/>
            <person name="He W."/>
            <person name="Dai G."/>
            <person name="Sun C."/>
            <person name="Schmutz J."/>
            <person name="Leebens-Mack J.H."/>
            <person name="Li F.W."/>
            <person name="Wang L."/>
        </authorList>
    </citation>
    <scope>NUCLEOTIDE SEQUENCE [LARGE SCALE GENOMIC DNA]</scope>
    <source>
        <strain evidence="2">cv. PW_Plant_1</strain>
    </source>
</reference>
<keyword evidence="2" id="KW-1185">Reference proteome</keyword>
<gene>
    <name evidence="1" type="ORF">O6H91_05G085300</name>
</gene>
<organism evidence="1 2">
    <name type="scientific">Diphasiastrum complanatum</name>
    <name type="common">Issler's clubmoss</name>
    <name type="synonym">Lycopodium complanatum</name>
    <dbReference type="NCBI Taxonomy" id="34168"/>
    <lineage>
        <taxon>Eukaryota</taxon>
        <taxon>Viridiplantae</taxon>
        <taxon>Streptophyta</taxon>
        <taxon>Embryophyta</taxon>
        <taxon>Tracheophyta</taxon>
        <taxon>Lycopodiopsida</taxon>
        <taxon>Lycopodiales</taxon>
        <taxon>Lycopodiaceae</taxon>
        <taxon>Lycopodioideae</taxon>
        <taxon>Diphasiastrum</taxon>
    </lineage>
</organism>
<evidence type="ECO:0000313" key="2">
    <source>
        <dbReference type="Proteomes" id="UP001162992"/>
    </source>
</evidence>
<name>A0ACC2DQE9_DIPCM</name>
<protein>
    <submittedName>
        <fullName evidence="1">Uncharacterized protein</fullName>
    </submittedName>
</protein>